<feature type="transmembrane region" description="Helical" evidence="9">
    <location>
        <begin position="579"/>
        <end position="601"/>
    </location>
</feature>
<dbReference type="GO" id="GO:0016323">
    <property type="term" value="C:basolateral plasma membrane"/>
    <property type="evidence" value="ECO:0007669"/>
    <property type="project" value="UniProtKB-SubCell"/>
</dbReference>
<feature type="transmembrane region" description="Helical" evidence="9">
    <location>
        <begin position="549"/>
        <end position="567"/>
    </location>
</feature>
<evidence type="ECO:0000313" key="13">
    <source>
        <dbReference type="EMBL" id="EKC35200.1"/>
    </source>
</evidence>
<evidence type="ECO:0000256" key="3">
    <source>
        <dbReference type="ARBA" id="ARBA00022448"/>
    </source>
</evidence>
<feature type="transmembrane region" description="Helical" evidence="9">
    <location>
        <begin position="851"/>
        <end position="876"/>
    </location>
</feature>
<keyword evidence="6 9" id="KW-1133">Transmembrane helix</keyword>
<feature type="compositionally biased region" description="Polar residues" evidence="10">
    <location>
        <begin position="282"/>
        <end position="291"/>
    </location>
</feature>
<organism evidence="13">
    <name type="scientific">Magallana gigas</name>
    <name type="common">Pacific oyster</name>
    <name type="synonym">Crassostrea gigas</name>
    <dbReference type="NCBI Taxonomy" id="29159"/>
    <lineage>
        <taxon>Eukaryota</taxon>
        <taxon>Metazoa</taxon>
        <taxon>Spiralia</taxon>
        <taxon>Lophotrochozoa</taxon>
        <taxon>Mollusca</taxon>
        <taxon>Bivalvia</taxon>
        <taxon>Autobranchia</taxon>
        <taxon>Pteriomorphia</taxon>
        <taxon>Ostreida</taxon>
        <taxon>Ostreoidea</taxon>
        <taxon>Ostreidae</taxon>
        <taxon>Magallana</taxon>
    </lineage>
</organism>
<dbReference type="InterPro" id="IPR003020">
    <property type="entry name" value="HCO3_transpt_euk"/>
</dbReference>
<dbReference type="GO" id="GO:0005452">
    <property type="term" value="F:solute:inorganic anion antiporter activity"/>
    <property type="evidence" value="ECO:0007669"/>
    <property type="project" value="InterPro"/>
</dbReference>
<dbReference type="GO" id="GO:0008510">
    <property type="term" value="F:sodium:bicarbonate symporter activity"/>
    <property type="evidence" value="ECO:0007669"/>
    <property type="project" value="TreeGrafter"/>
</dbReference>
<dbReference type="SUPFAM" id="SSF55804">
    <property type="entry name" value="Phoshotransferase/anion transport protein"/>
    <property type="match status" value="1"/>
</dbReference>
<evidence type="ECO:0000256" key="7">
    <source>
        <dbReference type="ARBA" id="ARBA00023065"/>
    </source>
</evidence>
<feature type="domain" description="Band 3 cytoplasmic" evidence="12">
    <location>
        <begin position="110"/>
        <end position="412"/>
    </location>
</feature>
<evidence type="ECO:0000256" key="6">
    <source>
        <dbReference type="ARBA" id="ARBA00022989"/>
    </source>
</evidence>
<dbReference type="FunFam" id="1.10.287.570:FF:000001">
    <property type="entry name" value="Anion exchange protein"/>
    <property type="match status" value="1"/>
</dbReference>
<dbReference type="InterPro" id="IPR016152">
    <property type="entry name" value="PTrfase/Anion_transptr"/>
</dbReference>
<accession>K1R242</accession>
<protein>
    <recommendedName>
        <fullName evidence="9">Anion exchange protein</fullName>
    </recommendedName>
</protein>
<keyword evidence="7 9" id="KW-0406">Ion transport</keyword>
<dbReference type="GO" id="GO:0051453">
    <property type="term" value="P:regulation of intracellular pH"/>
    <property type="evidence" value="ECO:0007669"/>
    <property type="project" value="TreeGrafter"/>
</dbReference>
<feature type="transmembrane region" description="Helical" evidence="9">
    <location>
        <begin position="522"/>
        <end position="543"/>
    </location>
</feature>
<dbReference type="PRINTS" id="PR01231">
    <property type="entry name" value="HCO3TRNSPORT"/>
</dbReference>
<dbReference type="NCBIfam" id="TIGR00834">
    <property type="entry name" value="ae"/>
    <property type="match status" value="1"/>
</dbReference>
<feature type="compositionally biased region" description="Low complexity" evidence="10">
    <location>
        <begin position="261"/>
        <end position="274"/>
    </location>
</feature>
<name>K1R242_MAGGI</name>
<dbReference type="GO" id="GO:0008509">
    <property type="term" value="F:monoatomic anion transmembrane transporter activity"/>
    <property type="evidence" value="ECO:0007669"/>
    <property type="project" value="InterPro"/>
</dbReference>
<feature type="domain" description="Bicarbonate transporter-like transmembrane" evidence="11">
    <location>
        <begin position="466"/>
        <end position="1041"/>
    </location>
</feature>
<comment type="similarity">
    <text evidence="2 9">Belongs to the anion exchanger (TC 2.A.31) family.</text>
</comment>
<dbReference type="AlphaFoldDB" id="K1R242"/>
<dbReference type="InParanoid" id="K1R242"/>
<evidence type="ECO:0000256" key="8">
    <source>
        <dbReference type="ARBA" id="ARBA00023136"/>
    </source>
</evidence>
<dbReference type="InterPro" id="IPR003024">
    <property type="entry name" value="Na/HCO3_transpt"/>
</dbReference>
<evidence type="ECO:0000256" key="4">
    <source>
        <dbReference type="ARBA" id="ARBA00022475"/>
    </source>
</evidence>
<dbReference type="PRINTS" id="PR01232">
    <property type="entry name" value="NAHCO3TRSPRT"/>
</dbReference>
<dbReference type="InterPro" id="IPR011531">
    <property type="entry name" value="HCO3_transpt-like_TM_dom"/>
</dbReference>
<feature type="transmembrane region" description="Helical" evidence="9">
    <location>
        <begin position="21"/>
        <end position="42"/>
    </location>
</feature>
<feature type="transmembrane region" description="Helical" evidence="9">
    <location>
        <begin position="912"/>
        <end position="931"/>
    </location>
</feature>
<dbReference type="Gene3D" id="1.10.287.570">
    <property type="entry name" value="Helical hairpin bin"/>
    <property type="match status" value="1"/>
</dbReference>
<keyword evidence="3 9" id="KW-0813">Transport</keyword>
<feature type="compositionally biased region" description="Basic and acidic residues" evidence="10">
    <location>
        <begin position="418"/>
        <end position="429"/>
    </location>
</feature>
<feature type="transmembrane region" description="Helical" evidence="9">
    <location>
        <begin position="982"/>
        <end position="1001"/>
    </location>
</feature>
<dbReference type="Pfam" id="PF07565">
    <property type="entry name" value="Band_3_cyto"/>
    <property type="match status" value="1"/>
</dbReference>
<evidence type="ECO:0000256" key="1">
    <source>
        <dbReference type="ARBA" id="ARBA00004554"/>
    </source>
</evidence>
<evidence type="ECO:0000256" key="2">
    <source>
        <dbReference type="ARBA" id="ARBA00010993"/>
    </source>
</evidence>
<dbReference type="HOGENOM" id="CLU_002289_5_2_1"/>
<dbReference type="PANTHER" id="PTHR11453:SF36">
    <property type="entry name" value="ANION EXCHANGE PROTEIN"/>
    <property type="match status" value="1"/>
</dbReference>
<gene>
    <name evidence="13" type="ORF">CGI_10016129</name>
</gene>
<evidence type="ECO:0000259" key="12">
    <source>
        <dbReference type="Pfam" id="PF07565"/>
    </source>
</evidence>
<dbReference type="EMBL" id="JH817194">
    <property type="protein sequence ID" value="EKC35200.1"/>
    <property type="molecule type" value="Genomic_DNA"/>
</dbReference>
<feature type="region of interest" description="Disordered" evidence="10">
    <location>
        <begin position="418"/>
        <end position="455"/>
    </location>
</feature>
<evidence type="ECO:0000259" key="11">
    <source>
        <dbReference type="Pfam" id="PF00955"/>
    </source>
</evidence>
<feature type="compositionally biased region" description="Polar residues" evidence="10">
    <location>
        <begin position="242"/>
        <end position="260"/>
    </location>
</feature>
<feature type="transmembrane region" description="Helical" evidence="9">
    <location>
        <begin position="722"/>
        <end position="744"/>
    </location>
</feature>
<reference evidence="13" key="1">
    <citation type="journal article" date="2012" name="Nature">
        <title>The oyster genome reveals stress adaptation and complexity of shell formation.</title>
        <authorList>
            <person name="Zhang G."/>
            <person name="Fang X."/>
            <person name="Guo X."/>
            <person name="Li L."/>
            <person name="Luo R."/>
            <person name="Xu F."/>
            <person name="Yang P."/>
            <person name="Zhang L."/>
            <person name="Wang X."/>
            <person name="Qi H."/>
            <person name="Xiong Z."/>
            <person name="Que H."/>
            <person name="Xie Y."/>
            <person name="Holland P.W."/>
            <person name="Paps J."/>
            <person name="Zhu Y."/>
            <person name="Wu F."/>
            <person name="Chen Y."/>
            <person name="Wang J."/>
            <person name="Peng C."/>
            <person name="Meng J."/>
            <person name="Yang L."/>
            <person name="Liu J."/>
            <person name="Wen B."/>
            <person name="Zhang N."/>
            <person name="Huang Z."/>
            <person name="Zhu Q."/>
            <person name="Feng Y."/>
            <person name="Mount A."/>
            <person name="Hedgecock D."/>
            <person name="Xu Z."/>
            <person name="Liu Y."/>
            <person name="Domazet-Loso T."/>
            <person name="Du Y."/>
            <person name="Sun X."/>
            <person name="Zhang S."/>
            <person name="Liu B."/>
            <person name="Cheng P."/>
            <person name="Jiang X."/>
            <person name="Li J."/>
            <person name="Fan D."/>
            <person name="Wang W."/>
            <person name="Fu W."/>
            <person name="Wang T."/>
            <person name="Wang B."/>
            <person name="Zhang J."/>
            <person name="Peng Z."/>
            <person name="Li Y."/>
            <person name="Li N."/>
            <person name="Wang J."/>
            <person name="Chen M."/>
            <person name="He Y."/>
            <person name="Tan F."/>
            <person name="Song X."/>
            <person name="Zheng Q."/>
            <person name="Huang R."/>
            <person name="Yang H."/>
            <person name="Du X."/>
            <person name="Chen L."/>
            <person name="Yang M."/>
            <person name="Gaffney P.M."/>
            <person name="Wang S."/>
            <person name="Luo L."/>
            <person name="She Z."/>
            <person name="Ming Y."/>
            <person name="Huang W."/>
            <person name="Zhang S."/>
            <person name="Huang B."/>
            <person name="Zhang Y."/>
            <person name="Qu T."/>
            <person name="Ni P."/>
            <person name="Miao G."/>
            <person name="Wang J."/>
            <person name="Wang Q."/>
            <person name="Steinberg C.E."/>
            <person name="Wang H."/>
            <person name="Li N."/>
            <person name="Qian L."/>
            <person name="Zhang G."/>
            <person name="Li Y."/>
            <person name="Yang H."/>
            <person name="Liu X."/>
            <person name="Wang J."/>
            <person name="Yin Y."/>
            <person name="Wang J."/>
        </authorList>
    </citation>
    <scope>NUCLEOTIDE SEQUENCE [LARGE SCALE GENOMIC DNA]</scope>
    <source>
        <strain evidence="13">05x7-T-G4-1.051#20</strain>
    </source>
</reference>
<comment type="subcellular location">
    <subcellularLocation>
        <location evidence="1">Basolateral cell membrane</location>
        <topology evidence="1">Multi-pass membrane protein</topology>
    </subcellularLocation>
    <subcellularLocation>
        <location evidence="9">Membrane</location>
        <topology evidence="9">Multi-pass membrane protein</topology>
    </subcellularLocation>
</comment>
<feature type="transmembrane region" description="Helical" evidence="9">
    <location>
        <begin position="496"/>
        <end position="515"/>
    </location>
</feature>
<feature type="compositionally biased region" description="Basic and acidic residues" evidence="10">
    <location>
        <begin position="445"/>
        <end position="455"/>
    </location>
</feature>
<feature type="region of interest" description="Disordered" evidence="10">
    <location>
        <begin position="213"/>
        <end position="291"/>
    </location>
</feature>
<evidence type="ECO:0000256" key="9">
    <source>
        <dbReference type="RuleBase" id="RU362035"/>
    </source>
</evidence>
<feature type="transmembrane region" description="Helical" evidence="9">
    <location>
        <begin position="764"/>
        <end position="782"/>
    </location>
</feature>
<sequence>MSYSVRGSLLILKKYLYFFKYIELVVTIIFKNSTIVDVYIYLIHSETSMDESDRNNSANGQFVGVRMPNRRDRPRVVSNGGPKDDSEKYNPSEWVQNLINNVKSEGHKAHGVFSELDVLKEYNGNIEWREAARWVKYEEVVEEGGKRWSKPHVASLSMQTMFNLRKTLKEAPIIIDYDCHTLSQVIDKFTDEWVDSNQLDPRFRPHIRDVALKGHKHHHVKRAKNQRRGSTTLRPLADIMDESNTGSRANLPSSASMASINSDGLGSSNSNNDLQEMGMVESPSQSSIATGWKPNTNFLRKIPKDSHVANIMVGEVEDLPSRVVGFMRLKEPRVLQNDLSEVNIPTRFVFFCLGRRGEEEELIEFGRCMGTMMVDDIFREVAYKARDRDDLLAGFDEFMEQVIVLPPGEWDPKIRLEPPGKVQSQEHRRQSVVAGSSGLPGLPLKKPDDAEEESHCDPTLVMSKIPFKGLIDDIRRKVPFYLSDFKDSLHVQCLGSFVYVFLGTLTPNVTFGGLLGQATDQYMGVMECIFAAAVTGILFALFSGQPLNILGSTGPMLVLEAIIYNLCKDNDWDFMPMRFWVGMWTVGFILIIVIFNLSALVKYITRFTEESFATLIAVIFIVEAFKKVIEIGQDSPVNFNPNAPLPSCACVPRDCNITEITTSAALTASTGISTVLPSTTPSIVNYTCADLANMTIDWASLSNDTCAMYGSYMEGAGCGVHYVADVFFFSILLFIGTFALALAFIDFKRTTLFPTMIRQRISDFGVLLAILIMVGVDIAVGIDTPKLIVPEQFKPTRRAQWTVNPFSEKNPWWLYLAAGIPALLSTILIFLDQQITAVIVNRKENKLKKGVGYHLDMFVVAICVGIHSFLGLPWYVAATVSALAHINSLKKESECTAPGEKPSFLGVREQRVTALGIGILSGCAVLITSVLKYIPMPVLYGVFFYMGFSALRGMQLVDRLFLFVQPVKYQPDLPYVRHVPLWRIHIFTIIQVLCLAILWVVKTIKVISIGFPMMVLATGVVRKIIECFFQQRELRWLDDLLPGAGKKESEKSVVSKVPYKSFYSSSSNNGSSVDINDKEDSIKPTFFVSDECDASIMHHRKSNGTGNTKL</sequence>
<proteinExistence type="inferred from homology"/>
<dbReference type="Pfam" id="PF00955">
    <property type="entry name" value="HCO3_cotransp"/>
    <property type="match status" value="1"/>
</dbReference>
<keyword evidence="8 9" id="KW-0472">Membrane</keyword>
<keyword evidence="5 9" id="KW-0812">Transmembrane</keyword>
<feature type="compositionally biased region" description="Basic residues" evidence="10">
    <location>
        <begin position="213"/>
        <end position="227"/>
    </location>
</feature>
<evidence type="ECO:0000256" key="5">
    <source>
        <dbReference type="ARBA" id="ARBA00022692"/>
    </source>
</evidence>
<dbReference type="Gene3D" id="3.40.930.10">
    <property type="entry name" value="Mannitol-specific EII, Chain A"/>
    <property type="match status" value="1"/>
</dbReference>
<evidence type="ECO:0000256" key="10">
    <source>
        <dbReference type="SAM" id="MobiDB-lite"/>
    </source>
</evidence>
<feature type="transmembrane region" description="Helical" evidence="9">
    <location>
        <begin position="938"/>
        <end position="962"/>
    </location>
</feature>
<dbReference type="PANTHER" id="PTHR11453">
    <property type="entry name" value="ANION EXCHANGE PROTEIN"/>
    <property type="match status" value="1"/>
</dbReference>
<feature type="transmembrane region" description="Helical" evidence="9">
    <location>
        <begin position="812"/>
        <end position="831"/>
    </location>
</feature>
<keyword evidence="4" id="KW-1003">Cell membrane</keyword>
<dbReference type="InterPro" id="IPR013769">
    <property type="entry name" value="Band3_cytoplasmic_dom"/>
</dbReference>